<proteinExistence type="inferred from homology"/>
<protein>
    <recommendedName>
        <fullName evidence="8">tRNA N6-adenosine threonylcarbamoyltransferase</fullName>
        <ecNumber evidence="8">2.3.1.234</ecNumber>
    </recommendedName>
    <alternativeName>
        <fullName evidence="8">N6-L-threonylcarbamoyladenine synthase</fullName>
        <shortName evidence="8">t(6)A synthase</shortName>
    </alternativeName>
    <alternativeName>
        <fullName evidence="8">t(6)A37 threonylcarbamoyladenosine biosynthesis protein TsaD</fullName>
    </alternativeName>
    <alternativeName>
        <fullName evidence="8">tRNA threonylcarbamoyladenosine biosynthesis protein TsaD</fullName>
    </alternativeName>
</protein>
<evidence type="ECO:0000259" key="9">
    <source>
        <dbReference type="Pfam" id="PF00814"/>
    </source>
</evidence>
<dbReference type="NCBIfam" id="TIGR00329">
    <property type="entry name" value="gcp_kae1"/>
    <property type="match status" value="1"/>
</dbReference>
<dbReference type="PRINTS" id="PR00789">
    <property type="entry name" value="OSIALOPTASE"/>
</dbReference>
<dbReference type="CDD" id="cd24133">
    <property type="entry name" value="ASKHA_NBD_TsaD_bac"/>
    <property type="match status" value="1"/>
</dbReference>
<dbReference type="AlphaFoldDB" id="A0A5C4S688"/>
<dbReference type="EC" id="2.3.1.234" evidence="8"/>
<evidence type="ECO:0000256" key="4">
    <source>
        <dbReference type="ARBA" id="ARBA00022723"/>
    </source>
</evidence>
<dbReference type="Proteomes" id="UP000308271">
    <property type="component" value="Unassembled WGS sequence"/>
</dbReference>
<gene>
    <name evidence="8 10" type="primary">tsaD</name>
    <name evidence="10" type="ORF">FGF66_06355</name>
</gene>
<evidence type="ECO:0000256" key="5">
    <source>
        <dbReference type="ARBA" id="ARBA00023004"/>
    </source>
</evidence>
<keyword evidence="3 8" id="KW-0819">tRNA processing</keyword>
<feature type="binding site" evidence="8">
    <location>
        <begin position="136"/>
        <end position="140"/>
    </location>
    <ligand>
        <name>substrate</name>
    </ligand>
</feature>
<accession>A0A5C4S688</accession>
<feature type="binding site" evidence="8">
    <location>
        <position position="186"/>
    </location>
    <ligand>
        <name>substrate</name>
    </ligand>
</feature>
<feature type="binding site" evidence="8">
    <location>
        <position position="169"/>
    </location>
    <ligand>
        <name>substrate</name>
    </ligand>
</feature>
<sequence length="353" mass="37272">MNILGIETSCDETSAAVLGGGKVLSNVVSSQRCHTDFGGVVPELASREHERLIVSIVEAAITEANIAKNDLDVIAATAGPGLIGAVMVGLCFAEGLAWALGKPFVPVNHVEAHIFSPFISDEAGHCEPKGDFVSLTVSGGHTLLSVVRQSLDYEVIGRTIDDAAGEAFDKTGKMLGLGYPAGPVIDRLAKSGDPAFHRFPRALTASSQTSKSYRGNFDFSFSGLKTSVRTWLEGHDAEYAQEHLADLAASIQSAIVEVLVEKTIAAALLYKVNAISVAGGVSANSGLRSAMQTACDKHGLDLFIPAPAYSTDNAAMIATMARLMLERGKYRPEMNSYGVAPFARFEAARKGAR</sequence>
<evidence type="ECO:0000256" key="8">
    <source>
        <dbReference type="HAMAP-Rule" id="MF_01445"/>
    </source>
</evidence>
<evidence type="ECO:0000256" key="2">
    <source>
        <dbReference type="ARBA" id="ARBA00022679"/>
    </source>
</evidence>
<organism evidence="10 11">
    <name type="scientific">Chlorobaculum thiosulfatiphilum</name>
    <name type="common">Chlorobium limicola f.sp. thiosulfatophilum</name>
    <dbReference type="NCBI Taxonomy" id="115852"/>
    <lineage>
        <taxon>Bacteria</taxon>
        <taxon>Pseudomonadati</taxon>
        <taxon>Chlorobiota</taxon>
        <taxon>Chlorobiia</taxon>
        <taxon>Chlorobiales</taxon>
        <taxon>Chlorobiaceae</taxon>
        <taxon>Chlorobaculum</taxon>
    </lineage>
</organism>
<keyword evidence="4 8" id="KW-0479">Metal-binding</keyword>
<dbReference type="OrthoDB" id="9806197at2"/>
<dbReference type="InterPro" id="IPR000905">
    <property type="entry name" value="Gcp-like_dom"/>
</dbReference>
<dbReference type="SUPFAM" id="SSF53067">
    <property type="entry name" value="Actin-like ATPase domain"/>
    <property type="match status" value="1"/>
</dbReference>
<keyword evidence="1 8" id="KW-0963">Cytoplasm</keyword>
<name>A0A5C4S688_CHLTI</name>
<comment type="similarity">
    <text evidence="8">Belongs to the KAE1 / TsaD family.</text>
</comment>
<dbReference type="HAMAP" id="MF_01445">
    <property type="entry name" value="TsaD"/>
    <property type="match status" value="1"/>
</dbReference>
<evidence type="ECO:0000256" key="6">
    <source>
        <dbReference type="ARBA" id="ARBA00023315"/>
    </source>
</evidence>
<dbReference type="GO" id="GO:0005737">
    <property type="term" value="C:cytoplasm"/>
    <property type="evidence" value="ECO:0007669"/>
    <property type="project" value="UniProtKB-SubCell"/>
</dbReference>
<comment type="function">
    <text evidence="8">Required for the formation of a threonylcarbamoyl group on adenosine at position 37 (t(6)A37) in tRNAs that read codons beginning with adenine. Is involved in the transfer of the threonylcarbamoyl moiety of threonylcarbamoyl-AMP (TC-AMP) to the N6 group of A37, together with TsaE and TsaB. TsaD likely plays a direct catalytic role in this reaction.</text>
</comment>
<feature type="binding site" evidence="8">
    <location>
        <position position="312"/>
    </location>
    <ligand>
        <name>Fe cation</name>
        <dbReference type="ChEBI" id="CHEBI:24875"/>
    </ligand>
</feature>
<keyword evidence="11" id="KW-1185">Reference proteome</keyword>
<dbReference type="EMBL" id="VDCH01000010">
    <property type="protein sequence ID" value="TNJ39030.1"/>
    <property type="molecule type" value="Genomic_DNA"/>
</dbReference>
<dbReference type="FunFam" id="3.30.420.40:FF:000040">
    <property type="entry name" value="tRNA N6-adenosine threonylcarbamoyltransferase"/>
    <property type="match status" value="1"/>
</dbReference>
<keyword evidence="5 8" id="KW-0408">Iron</keyword>
<comment type="subcellular location">
    <subcellularLocation>
        <location evidence="8">Cytoplasm</location>
    </subcellularLocation>
</comment>
<feature type="binding site" evidence="8">
    <location>
        <position position="182"/>
    </location>
    <ligand>
        <name>substrate</name>
    </ligand>
</feature>
<dbReference type="InterPro" id="IPR022450">
    <property type="entry name" value="TsaD"/>
</dbReference>
<evidence type="ECO:0000313" key="10">
    <source>
        <dbReference type="EMBL" id="TNJ39030.1"/>
    </source>
</evidence>
<evidence type="ECO:0000256" key="3">
    <source>
        <dbReference type="ARBA" id="ARBA00022694"/>
    </source>
</evidence>
<feature type="binding site" evidence="8">
    <location>
        <position position="113"/>
    </location>
    <ligand>
        <name>Fe cation</name>
        <dbReference type="ChEBI" id="CHEBI:24875"/>
    </ligand>
</feature>
<evidence type="ECO:0000256" key="1">
    <source>
        <dbReference type="ARBA" id="ARBA00022490"/>
    </source>
</evidence>
<dbReference type="GO" id="GO:0005506">
    <property type="term" value="F:iron ion binding"/>
    <property type="evidence" value="ECO:0007669"/>
    <property type="project" value="UniProtKB-UniRule"/>
</dbReference>
<dbReference type="InterPro" id="IPR017861">
    <property type="entry name" value="KAE1/TsaD"/>
</dbReference>
<dbReference type="PANTHER" id="PTHR11735:SF6">
    <property type="entry name" value="TRNA N6-ADENOSINE THREONYLCARBAMOYLTRANSFERASE, MITOCHONDRIAL"/>
    <property type="match status" value="1"/>
</dbReference>
<dbReference type="FunFam" id="3.30.420.40:FF:000012">
    <property type="entry name" value="tRNA N6-adenosine threonylcarbamoyltransferase"/>
    <property type="match status" value="1"/>
</dbReference>
<dbReference type="Gene3D" id="3.30.420.40">
    <property type="match status" value="2"/>
</dbReference>
<dbReference type="GO" id="GO:0002949">
    <property type="term" value="P:tRNA threonylcarbamoyladenosine modification"/>
    <property type="evidence" value="ECO:0007669"/>
    <property type="project" value="UniProtKB-UniRule"/>
</dbReference>
<evidence type="ECO:0000256" key="7">
    <source>
        <dbReference type="ARBA" id="ARBA00048117"/>
    </source>
</evidence>
<reference evidence="10 11" key="1">
    <citation type="submission" date="2019-05" db="EMBL/GenBank/DDBJ databases">
        <title>Draft Whole-Genome sequence of the green sulfur bacterium Chlorobaculum thiosulfatiphilum DSM 249.</title>
        <authorList>
            <person name="Meyer T.E."/>
            <person name="Kyndt J.A."/>
        </authorList>
    </citation>
    <scope>NUCLEOTIDE SEQUENCE [LARGE SCALE GENOMIC DNA]</scope>
    <source>
        <strain evidence="10 11">DSM 249</strain>
    </source>
</reference>
<feature type="binding site" evidence="8">
    <location>
        <position position="284"/>
    </location>
    <ligand>
        <name>substrate</name>
    </ligand>
</feature>
<comment type="caution">
    <text evidence="10">The sequence shown here is derived from an EMBL/GenBank/DDBJ whole genome shotgun (WGS) entry which is preliminary data.</text>
</comment>
<feature type="domain" description="Gcp-like" evidence="9">
    <location>
        <begin position="22"/>
        <end position="318"/>
    </location>
</feature>
<dbReference type="PANTHER" id="PTHR11735">
    <property type="entry name" value="TRNA N6-ADENOSINE THREONYLCARBAMOYLTRANSFERASE"/>
    <property type="match status" value="1"/>
</dbReference>
<keyword evidence="2 8" id="KW-0808">Transferase</keyword>
<dbReference type="Pfam" id="PF00814">
    <property type="entry name" value="TsaD"/>
    <property type="match status" value="1"/>
</dbReference>
<keyword evidence="6 8" id="KW-0012">Acyltransferase</keyword>
<dbReference type="InterPro" id="IPR043129">
    <property type="entry name" value="ATPase_NBD"/>
</dbReference>
<dbReference type="NCBIfam" id="TIGR03723">
    <property type="entry name" value="T6A_TsaD_YgjD"/>
    <property type="match status" value="1"/>
</dbReference>
<dbReference type="RefSeq" id="WP_139456838.1">
    <property type="nucleotide sequence ID" value="NZ_VDCH01000010.1"/>
</dbReference>
<comment type="cofactor">
    <cofactor evidence="8">
        <name>Fe(2+)</name>
        <dbReference type="ChEBI" id="CHEBI:29033"/>
    </cofactor>
    <text evidence="8">Binds 1 Fe(2+) ion per subunit.</text>
</comment>
<comment type="catalytic activity">
    <reaction evidence="7 8">
        <text>L-threonylcarbamoyladenylate + adenosine(37) in tRNA = N(6)-L-threonylcarbamoyladenosine(37) in tRNA + AMP + H(+)</text>
        <dbReference type="Rhea" id="RHEA:37059"/>
        <dbReference type="Rhea" id="RHEA-COMP:10162"/>
        <dbReference type="Rhea" id="RHEA-COMP:10163"/>
        <dbReference type="ChEBI" id="CHEBI:15378"/>
        <dbReference type="ChEBI" id="CHEBI:73682"/>
        <dbReference type="ChEBI" id="CHEBI:74411"/>
        <dbReference type="ChEBI" id="CHEBI:74418"/>
        <dbReference type="ChEBI" id="CHEBI:456215"/>
        <dbReference type="EC" id="2.3.1.234"/>
    </reaction>
</comment>
<evidence type="ECO:0000313" key="11">
    <source>
        <dbReference type="Proteomes" id="UP000308271"/>
    </source>
</evidence>
<feature type="binding site" evidence="8">
    <location>
        <position position="109"/>
    </location>
    <ligand>
        <name>Fe cation</name>
        <dbReference type="ChEBI" id="CHEBI:24875"/>
    </ligand>
</feature>
<dbReference type="GO" id="GO:0061711">
    <property type="term" value="F:tRNA N(6)-L-threonylcarbamoyladenine synthase activity"/>
    <property type="evidence" value="ECO:0007669"/>
    <property type="project" value="UniProtKB-EC"/>
</dbReference>